<evidence type="ECO:0000256" key="2">
    <source>
        <dbReference type="ARBA" id="ARBA00022448"/>
    </source>
</evidence>
<dbReference type="GO" id="GO:0005886">
    <property type="term" value="C:plasma membrane"/>
    <property type="evidence" value="ECO:0007669"/>
    <property type="project" value="UniProtKB-SubCell"/>
</dbReference>
<feature type="transmembrane region" description="Helical" evidence="7">
    <location>
        <begin position="386"/>
        <end position="405"/>
    </location>
</feature>
<dbReference type="NCBIfam" id="TIGR00797">
    <property type="entry name" value="matE"/>
    <property type="match status" value="1"/>
</dbReference>
<dbReference type="EMBL" id="SVNY01000004">
    <property type="protein sequence ID" value="MBE6833694.1"/>
    <property type="molecule type" value="Genomic_DNA"/>
</dbReference>
<proteinExistence type="predicted"/>
<protein>
    <submittedName>
        <fullName evidence="8">MATE family efflux transporter</fullName>
    </submittedName>
</protein>
<feature type="transmembrane region" description="Helical" evidence="7">
    <location>
        <begin position="229"/>
        <end position="250"/>
    </location>
</feature>
<feature type="transmembrane region" description="Helical" evidence="7">
    <location>
        <begin position="317"/>
        <end position="343"/>
    </location>
</feature>
<dbReference type="InterPro" id="IPR048279">
    <property type="entry name" value="MdtK-like"/>
</dbReference>
<comment type="subcellular location">
    <subcellularLocation>
        <location evidence="1">Cell membrane</location>
        <topology evidence="1">Multi-pass membrane protein</topology>
    </subcellularLocation>
</comment>
<evidence type="ECO:0000256" key="1">
    <source>
        <dbReference type="ARBA" id="ARBA00004651"/>
    </source>
</evidence>
<dbReference type="GO" id="GO:0042910">
    <property type="term" value="F:xenobiotic transmembrane transporter activity"/>
    <property type="evidence" value="ECO:0007669"/>
    <property type="project" value="InterPro"/>
</dbReference>
<evidence type="ECO:0000256" key="5">
    <source>
        <dbReference type="ARBA" id="ARBA00022989"/>
    </source>
</evidence>
<dbReference type="GO" id="GO:0015297">
    <property type="term" value="F:antiporter activity"/>
    <property type="evidence" value="ECO:0007669"/>
    <property type="project" value="InterPro"/>
</dbReference>
<feature type="transmembrane region" description="Helical" evidence="7">
    <location>
        <begin position="194"/>
        <end position="214"/>
    </location>
</feature>
<feature type="transmembrane region" description="Helical" evidence="7">
    <location>
        <begin position="349"/>
        <end position="379"/>
    </location>
</feature>
<feature type="transmembrane region" description="Helical" evidence="7">
    <location>
        <begin position="127"/>
        <end position="147"/>
    </location>
</feature>
<feature type="transmembrane region" description="Helical" evidence="7">
    <location>
        <begin position="55"/>
        <end position="77"/>
    </location>
</feature>
<keyword evidence="5 7" id="KW-1133">Transmembrane helix</keyword>
<dbReference type="PANTHER" id="PTHR43823:SF3">
    <property type="entry name" value="MULTIDRUG EXPORT PROTEIN MEPA"/>
    <property type="match status" value="1"/>
</dbReference>
<evidence type="ECO:0000313" key="9">
    <source>
        <dbReference type="Proteomes" id="UP000754750"/>
    </source>
</evidence>
<feature type="transmembrane region" description="Helical" evidence="7">
    <location>
        <begin position="97"/>
        <end position="120"/>
    </location>
</feature>
<accession>A0A928KXZ2</accession>
<dbReference type="AlphaFoldDB" id="A0A928KXZ2"/>
<organism evidence="8 9">
    <name type="scientific">Faecalispora sporosphaeroides</name>
    <dbReference type="NCBI Taxonomy" id="1549"/>
    <lineage>
        <taxon>Bacteria</taxon>
        <taxon>Bacillati</taxon>
        <taxon>Bacillota</taxon>
        <taxon>Clostridia</taxon>
        <taxon>Eubacteriales</taxon>
        <taxon>Oscillospiraceae</taxon>
        <taxon>Faecalispora</taxon>
    </lineage>
</organism>
<keyword evidence="4 7" id="KW-0812">Transmembrane</keyword>
<dbReference type="PIRSF" id="PIRSF006603">
    <property type="entry name" value="DinF"/>
    <property type="match status" value="1"/>
</dbReference>
<dbReference type="Pfam" id="PF01554">
    <property type="entry name" value="MatE"/>
    <property type="match status" value="2"/>
</dbReference>
<evidence type="ECO:0000256" key="7">
    <source>
        <dbReference type="SAM" id="Phobius"/>
    </source>
</evidence>
<dbReference type="Proteomes" id="UP000754750">
    <property type="component" value="Unassembled WGS sequence"/>
</dbReference>
<sequence>MNRRLEIMESAPISKALAYLGLPTIIGLSVTGFYQLAVSFFVAKMGTQAMGAISIVYPLILIMPGIGLLFGNGGAAYMAELLGAGEKEKAETVLASTAFYCVLFSVMTQLLLPVMPALLVSMGASPGVLPLAVEYGQILVISFLFHIPSVCMNNLVRAEGNASLSMISQMTGAVLNVALTPIFLFGFGWGIRGAAASAAVAQFTAFCILAQYYLRGKSYLKLDFRKVRFQWWIVEPVLKIGVPLLCISLFQSISMTAANIAAAPYGDAVVAGLGIANRVIGMTTLAVTGFSRGYQTFISYCYGAGRPERIRQATKTAYLWGMLGGFAIAAVQIGFSGGIVSAFSGDAEVIAVGVQALIAGSLLFFTYGFQSMATVYLLCIRYSKSGFLFSIFRQGLAFLPLLFLFDRLFGVTGILYTQAVADLATTALLLLFLGVTKRSRTAALAQAAKLAA</sequence>
<feature type="transmembrane region" description="Helical" evidence="7">
    <location>
        <begin position="411"/>
        <end position="433"/>
    </location>
</feature>
<dbReference type="InterPro" id="IPR002528">
    <property type="entry name" value="MATE_fam"/>
</dbReference>
<keyword evidence="6 7" id="KW-0472">Membrane</keyword>
<feature type="transmembrane region" description="Helical" evidence="7">
    <location>
        <begin position="167"/>
        <end position="187"/>
    </location>
</feature>
<evidence type="ECO:0000256" key="4">
    <source>
        <dbReference type="ARBA" id="ARBA00022692"/>
    </source>
</evidence>
<gene>
    <name evidence="8" type="ORF">E7512_08970</name>
</gene>
<evidence type="ECO:0000313" key="8">
    <source>
        <dbReference type="EMBL" id="MBE6833694.1"/>
    </source>
</evidence>
<keyword evidence="2" id="KW-0813">Transport</keyword>
<comment type="caution">
    <text evidence="8">The sequence shown here is derived from an EMBL/GenBank/DDBJ whole genome shotgun (WGS) entry which is preliminary data.</text>
</comment>
<dbReference type="PANTHER" id="PTHR43823">
    <property type="entry name" value="SPORULATION PROTEIN YKVU"/>
    <property type="match status" value="1"/>
</dbReference>
<keyword evidence="3" id="KW-1003">Cell membrane</keyword>
<dbReference type="RefSeq" id="WP_326840474.1">
    <property type="nucleotide sequence ID" value="NZ_SVNY01000004.1"/>
</dbReference>
<name>A0A928KXZ2_9FIRM</name>
<reference evidence="8" key="1">
    <citation type="submission" date="2019-04" db="EMBL/GenBank/DDBJ databases">
        <title>Evolution of Biomass-Degrading Anaerobic Consortia Revealed by Metagenomics.</title>
        <authorList>
            <person name="Peng X."/>
        </authorList>
    </citation>
    <scope>NUCLEOTIDE SEQUENCE</scope>
    <source>
        <strain evidence="8">SIG551</strain>
    </source>
</reference>
<dbReference type="InterPro" id="IPR051327">
    <property type="entry name" value="MATE_MepA_subfamily"/>
</dbReference>
<evidence type="ECO:0000256" key="6">
    <source>
        <dbReference type="ARBA" id="ARBA00023136"/>
    </source>
</evidence>
<evidence type="ECO:0000256" key="3">
    <source>
        <dbReference type="ARBA" id="ARBA00022475"/>
    </source>
</evidence>
<feature type="transmembrane region" description="Helical" evidence="7">
    <location>
        <begin position="20"/>
        <end position="43"/>
    </location>
</feature>